<accession>A0A975H2P7</accession>
<organism evidence="2 3">
    <name type="scientific">Ottowia testudinis</name>
    <dbReference type="NCBI Taxonomy" id="2816950"/>
    <lineage>
        <taxon>Bacteria</taxon>
        <taxon>Pseudomonadati</taxon>
        <taxon>Pseudomonadota</taxon>
        <taxon>Betaproteobacteria</taxon>
        <taxon>Burkholderiales</taxon>
        <taxon>Comamonadaceae</taxon>
        <taxon>Ottowia</taxon>
    </lineage>
</organism>
<sequence length="139" mass="15538">MLNPEDQTVPSPERVVLRRRVAVLLWRAVAVLGVTLALLGVVLPVMPTVPFLILSAWAASKGWPAFEIWLLNHRLFGPPILQWRERGAVPRRAKWISTLMMAASGIGMQFFTGIPLWLRVAVPAVMLGVAVWLWLRPDA</sequence>
<dbReference type="KEGG" id="otd:J1M35_18950"/>
<reference evidence="2" key="1">
    <citation type="submission" date="2021-03" db="EMBL/GenBank/DDBJ databases">
        <title>Ottowia sp. 27C isolated from the cloaca of a Giant Asian pond turtle (Heosemys grandis).</title>
        <authorList>
            <person name="Spergser J."/>
            <person name="Busse H.-J."/>
        </authorList>
    </citation>
    <scope>NUCLEOTIDE SEQUENCE</scope>
    <source>
        <strain evidence="2">27C</strain>
    </source>
</reference>
<keyword evidence="1" id="KW-0812">Transmembrane</keyword>
<keyword evidence="1" id="KW-0472">Membrane</keyword>
<keyword evidence="3" id="KW-1185">Reference proteome</keyword>
<dbReference type="PANTHER" id="PTHR35813:SF1">
    <property type="entry name" value="INNER MEMBRANE PROTEIN YBAN"/>
    <property type="match status" value="1"/>
</dbReference>
<keyword evidence="1" id="KW-1133">Transmembrane helix</keyword>
<dbReference type="PANTHER" id="PTHR35813">
    <property type="entry name" value="INNER MEMBRANE PROTEIN YBAN"/>
    <property type="match status" value="1"/>
</dbReference>
<evidence type="ECO:0000313" key="2">
    <source>
        <dbReference type="EMBL" id="QTD45078.1"/>
    </source>
</evidence>
<proteinExistence type="predicted"/>
<dbReference type="GO" id="GO:0005886">
    <property type="term" value="C:plasma membrane"/>
    <property type="evidence" value="ECO:0007669"/>
    <property type="project" value="TreeGrafter"/>
</dbReference>
<dbReference type="AlphaFoldDB" id="A0A975H2P7"/>
<evidence type="ECO:0000313" key="3">
    <source>
        <dbReference type="Proteomes" id="UP000663903"/>
    </source>
</evidence>
<protein>
    <submittedName>
        <fullName evidence="2">YbaN family protein</fullName>
    </submittedName>
</protein>
<dbReference type="InterPro" id="IPR007401">
    <property type="entry name" value="DUF454"/>
</dbReference>
<feature type="transmembrane region" description="Helical" evidence="1">
    <location>
        <begin position="21"/>
        <end position="43"/>
    </location>
</feature>
<dbReference type="Proteomes" id="UP000663903">
    <property type="component" value="Chromosome"/>
</dbReference>
<dbReference type="PIRSF" id="PIRSF016789">
    <property type="entry name" value="DUF454"/>
    <property type="match status" value="1"/>
</dbReference>
<evidence type="ECO:0000256" key="1">
    <source>
        <dbReference type="SAM" id="Phobius"/>
    </source>
</evidence>
<dbReference type="Pfam" id="PF04304">
    <property type="entry name" value="DUF454"/>
    <property type="match status" value="1"/>
</dbReference>
<dbReference type="RefSeq" id="WP_208008830.1">
    <property type="nucleotide sequence ID" value="NZ_CP071796.1"/>
</dbReference>
<dbReference type="EMBL" id="CP071796">
    <property type="protein sequence ID" value="QTD45078.1"/>
    <property type="molecule type" value="Genomic_DNA"/>
</dbReference>
<feature type="transmembrane region" description="Helical" evidence="1">
    <location>
        <begin position="117"/>
        <end position="135"/>
    </location>
</feature>
<gene>
    <name evidence="2" type="ORF">J1M35_18950</name>
</gene>
<name>A0A975H2P7_9BURK</name>